<reference evidence="1 2" key="1">
    <citation type="submission" date="2016-03" db="EMBL/GenBank/DDBJ databases">
        <authorList>
            <consortium name="Pathogen Informatics"/>
        </authorList>
    </citation>
    <scope>NUCLEOTIDE SEQUENCE [LARGE SCALE GENOMIC DNA]</scope>
    <source>
        <strain evidence="2">e552</strain>
    </source>
</reference>
<evidence type="ECO:0000313" key="2">
    <source>
        <dbReference type="Proteomes" id="UP000077295"/>
    </source>
</evidence>
<evidence type="ECO:0008006" key="3">
    <source>
        <dbReference type="Google" id="ProtNLM"/>
    </source>
</evidence>
<dbReference type="EMBL" id="FKEV01000008">
    <property type="protein sequence ID" value="SAE42680.1"/>
    <property type="molecule type" value="Genomic_DNA"/>
</dbReference>
<sequence length="67" mass="6998">MMLLSLTISMDTVGAVASTLYSRPAEALLPFTLVTLTCTLASPSFRLPKSADGTVAVQWPLASTVAL</sequence>
<evidence type="ECO:0000313" key="1">
    <source>
        <dbReference type="EMBL" id="SAE42680.1"/>
    </source>
</evidence>
<comment type="caution">
    <text evidence="1">The sequence shown here is derived from an EMBL/GenBank/DDBJ whole genome shotgun (WGS) entry which is preliminary data.</text>
</comment>
<gene>
    <name evidence="1" type="ORF">SAMEA2273187_02579</name>
</gene>
<dbReference type="AlphaFoldDB" id="A0ABD7KX63"/>
<proteinExistence type="predicted"/>
<organism evidence="1 2">
    <name type="scientific">Enterobacter hormaechei</name>
    <dbReference type="NCBI Taxonomy" id="158836"/>
    <lineage>
        <taxon>Bacteria</taxon>
        <taxon>Pseudomonadati</taxon>
        <taxon>Pseudomonadota</taxon>
        <taxon>Gammaproteobacteria</taxon>
        <taxon>Enterobacterales</taxon>
        <taxon>Enterobacteriaceae</taxon>
        <taxon>Enterobacter</taxon>
        <taxon>Enterobacter cloacae complex</taxon>
    </lineage>
</organism>
<accession>A0ABD7KX63</accession>
<name>A0ABD7KX63_9ENTR</name>
<dbReference type="Proteomes" id="UP000077295">
    <property type="component" value="Unassembled WGS sequence"/>
</dbReference>
<protein>
    <recommendedName>
        <fullName evidence="3">Secreted protein</fullName>
    </recommendedName>
</protein>